<feature type="transmembrane region" description="Helical" evidence="8">
    <location>
        <begin position="382"/>
        <end position="400"/>
    </location>
</feature>
<dbReference type="RefSeq" id="XP_017995534.1">
    <property type="nucleotide sequence ID" value="XM_018144919.1"/>
</dbReference>
<reference evidence="9 10" key="1">
    <citation type="submission" date="2015-06" db="EMBL/GenBank/DDBJ databases">
        <title>Draft genome of the ant-associated black yeast Phialophora attae CBS 131958.</title>
        <authorList>
            <person name="Moreno L.F."/>
            <person name="Stielow B.J."/>
            <person name="de Hoog S."/>
            <person name="Vicente V.A."/>
            <person name="Weiss V.A."/>
            <person name="de Vries M."/>
            <person name="Cruz L.M."/>
            <person name="Souza E.M."/>
        </authorList>
    </citation>
    <scope>NUCLEOTIDE SEQUENCE [LARGE SCALE GENOMIC DNA]</scope>
    <source>
        <strain evidence="9 10">CBS 131958</strain>
    </source>
</reference>
<keyword evidence="6 8" id="KW-0472">Membrane</keyword>
<dbReference type="Pfam" id="PF08449">
    <property type="entry name" value="UAA"/>
    <property type="match status" value="1"/>
</dbReference>
<feature type="transmembrane region" description="Helical" evidence="8">
    <location>
        <begin position="82"/>
        <end position="103"/>
    </location>
</feature>
<dbReference type="GeneID" id="28736798"/>
<dbReference type="VEuPathDB" id="FungiDB:AB675_4759"/>
<evidence type="ECO:0000256" key="5">
    <source>
        <dbReference type="ARBA" id="ARBA00022989"/>
    </source>
</evidence>
<feature type="transmembrane region" description="Helical" evidence="8">
    <location>
        <begin position="235"/>
        <end position="254"/>
    </location>
</feature>
<dbReference type="GO" id="GO:0005464">
    <property type="term" value="F:UDP-xylose transmembrane transporter activity"/>
    <property type="evidence" value="ECO:0007669"/>
    <property type="project" value="TreeGrafter"/>
</dbReference>
<dbReference type="EMBL" id="LFJN01000038">
    <property type="protein sequence ID" value="KPI35571.1"/>
    <property type="molecule type" value="Genomic_DNA"/>
</dbReference>
<keyword evidence="4 8" id="KW-0812">Transmembrane</keyword>
<keyword evidence="10" id="KW-1185">Reference proteome</keyword>
<evidence type="ECO:0000256" key="6">
    <source>
        <dbReference type="ARBA" id="ARBA00023136"/>
    </source>
</evidence>
<evidence type="ECO:0000256" key="8">
    <source>
        <dbReference type="SAM" id="Phobius"/>
    </source>
</evidence>
<evidence type="ECO:0000313" key="10">
    <source>
        <dbReference type="Proteomes" id="UP000038010"/>
    </source>
</evidence>
<keyword evidence="3" id="KW-0762">Sugar transport</keyword>
<feature type="region of interest" description="Disordered" evidence="7">
    <location>
        <begin position="1"/>
        <end position="40"/>
    </location>
</feature>
<evidence type="ECO:0000313" key="9">
    <source>
        <dbReference type="EMBL" id="KPI35571.1"/>
    </source>
</evidence>
<dbReference type="GO" id="GO:0000139">
    <property type="term" value="C:Golgi membrane"/>
    <property type="evidence" value="ECO:0007669"/>
    <property type="project" value="TreeGrafter"/>
</dbReference>
<feature type="compositionally biased region" description="Low complexity" evidence="7">
    <location>
        <begin position="10"/>
        <end position="20"/>
    </location>
</feature>
<proteinExistence type="predicted"/>
<dbReference type="GO" id="GO:0005789">
    <property type="term" value="C:endoplasmic reticulum membrane"/>
    <property type="evidence" value="ECO:0007669"/>
    <property type="project" value="TreeGrafter"/>
</dbReference>
<dbReference type="STRING" id="1664694.A0A0N0NI92"/>
<comment type="caution">
    <text evidence="9">The sequence shown here is derived from an EMBL/GenBank/DDBJ whole genome shotgun (WGS) entry which is preliminary data.</text>
</comment>
<protein>
    <submittedName>
        <fullName evidence="9">UDP-N-acetylglucosamine transporter yea4</fullName>
    </submittedName>
</protein>
<keyword evidence="5 8" id="KW-1133">Transmembrane helix</keyword>
<evidence type="ECO:0000256" key="7">
    <source>
        <dbReference type="SAM" id="MobiDB-lite"/>
    </source>
</evidence>
<feature type="transmembrane region" description="Helical" evidence="8">
    <location>
        <begin position="274"/>
        <end position="296"/>
    </location>
</feature>
<evidence type="ECO:0000256" key="4">
    <source>
        <dbReference type="ARBA" id="ARBA00022692"/>
    </source>
</evidence>
<dbReference type="PANTHER" id="PTHR10778:SF4">
    <property type="entry name" value="NUCLEOTIDE SUGAR TRANSPORTER SLC35B4"/>
    <property type="match status" value="1"/>
</dbReference>
<comment type="subcellular location">
    <subcellularLocation>
        <location evidence="1">Endomembrane system</location>
        <topology evidence="1">Multi-pass membrane protein</topology>
    </subcellularLocation>
</comment>
<organism evidence="9 10">
    <name type="scientific">Cyphellophora attinorum</name>
    <dbReference type="NCBI Taxonomy" id="1664694"/>
    <lineage>
        <taxon>Eukaryota</taxon>
        <taxon>Fungi</taxon>
        <taxon>Dikarya</taxon>
        <taxon>Ascomycota</taxon>
        <taxon>Pezizomycotina</taxon>
        <taxon>Eurotiomycetes</taxon>
        <taxon>Chaetothyriomycetidae</taxon>
        <taxon>Chaetothyriales</taxon>
        <taxon>Cyphellophoraceae</taxon>
        <taxon>Cyphellophora</taxon>
    </lineage>
</organism>
<evidence type="ECO:0000256" key="3">
    <source>
        <dbReference type="ARBA" id="ARBA00022597"/>
    </source>
</evidence>
<feature type="transmembrane region" description="Helical" evidence="8">
    <location>
        <begin position="320"/>
        <end position="342"/>
    </location>
</feature>
<dbReference type="GO" id="GO:0005462">
    <property type="term" value="F:UDP-N-acetylglucosamine transmembrane transporter activity"/>
    <property type="evidence" value="ECO:0007669"/>
    <property type="project" value="TreeGrafter"/>
</dbReference>
<feature type="transmembrane region" description="Helical" evidence="8">
    <location>
        <begin position="151"/>
        <end position="168"/>
    </location>
</feature>
<feature type="compositionally biased region" description="Basic and acidic residues" evidence="7">
    <location>
        <begin position="30"/>
        <end position="40"/>
    </location>
</feature>
<dbReference type="PANTHER" id="PTHR10778">
    <property type="entry name" value="SOLUTE CARRIER FAMILY 35 MEMBER B"/>
    <property type="match status" value="1"/>
</dbReference>
<dbReference type="OrthoDB" id="999962at2759"/>
<feature type="transmembrane region" description="Helical" evidence="8">
    <location>
        <begin position="50"/>
        <end position="70"/>
    </location>
</feature>
<dbReference type="AlphaFoldDB" id="A0A0N0NI92"/>
<evidence type="ECO:0000256" key="1">
    <source>
        <dbReference type="ARBA" id="ARBA00004127"/>
    </source>
</evidence>
<feature type="transmembrane region" description="Helical" evidence="8">
    <location>
        <begin position="123"/>
        <end position="145"/>
    </location>
</feature>
<feature type="transmembrane region" description="Helical" evidence="8">
    <location>
        <begin position="354"/>
        <end position="376"/>
    </location>
</feature>
<sequence length="422" mass="45016">MAAKRRKIEANGAATTNGNAQLNGHATPKKQSDLQKSASKDDSSRTTVDILRIFLPTFTFIFGGCCSNVYALEALIKTSPSAGTLITALQFLVTSLITLPANVDVRSPGQGFLRARKIPLKKWIIYTAYFLAINILNNCAFGYSISIPLHIILRSAGPVTTMLVFYFYRGRRYPPMKVFAVLLLFAGVVVAAAADAYSKTPEAFESTLSTQPTEPPSSRLPWNYLPTGGALREQGPGFLLLAGALVLSAFMGLYSDELYGKYGRGAQITSEGLFYSHALSLPFFAAQTSTISSSFMDLSQNSVPLSATFASGTFPKLPTVLASIPTAIPMLMLNAVTQYICIKGVNQLSAKSSSLTVSIVLNIRKLVSLLLSIWLFGNQLPAGVVAGAVLVFLGGGLYAVPTGGPGKVQADACVAGREKKTR</sequence>
<keyword evidence="2" id="KW-0813">Transport</keyword>
<feature type="transmembrane region" description="Helical" evidence="8">
    <location>
        <begin position="180"/>
        <end position="198"/>
    </location>
</feature>
<dbReference type="NCBIfam" id="TIGR00803">
    <property type="entry name" value="nst"/>
    <property type="match status" value="1"/>
</dbReference>
<accession>A0A0N0NI92</accession>
<dbReference type="Proteomes" id="UP000038010">
    <property type="component" value="Unassembled WGS sequence"/>
</dbReference>
<dbReference type="InterPro" id="IPR013657">
    <property type="entry name" value="SCL35B1-4/HUT1"/>
</dbReference>
<evidence type="ECO:0000256" key="2">
    <source>
        <dbReference type="ARBA" id="ARBA00022448"/>
    </source>
</evidence>
<gene>
    <name evidence="9" type="ORF">AB675_4759</name>
</gene>
<name>A0A0N0NI92_9EURO</name>